<dbReference type="PATRIC" id="fig|1227455.4.peg.1581"/>
<dbReference type="AlphaFoldDB" id="M0MIH1"/>
<reference evidence="1 2" key="1">
    <citation type="journal article" date="2014" name="PLoS Genet.">
        <title>Phylogenetically driven sequencing of extremely halophilic archaea reveals strategies for static and dynamic osmo-response.</title>
        <authorList>
            <person name="Becker E.A."/>
            <person name="Seitzer P.M."/>
            <person name="Tritt A."/>
            <person name="Larsen D."/>
            <person name="Krusor M."/>
            <person name="Yao A.I."/>
            <person name="Wu D."/>
            <person name="Madern D."/>
            <person name="Eisen J.A."/>
            <person name="Darling A.E."/>
            <person name="Facciotti M.T."/>
        </authorList>
    </citation>
    <scope>NUCLEOTIDE SEQUENCE [LARGE SCALE GENOMIC DNA]</scope>
    <source>
        <strain evidence="1 2">DSM 5350</strain>
    </source>
</reference>
<evidence type="ECO:0000313" key="2">
    <source>
        <dbReference type="Proteomes" id="UP000011669"/>
    </source>
</evidence>
<dbReference type="STRING" id="1227455.C449_07725"/>
<dbReference type="Proteomes" id="UP000011669">
    <property type="component" value="Unassembled WGS sequence"/>
</dbReference>
<dbReference type="InParanoid" id="M0MIH1"/>
<protein>
    <submittedName>
        <fullName evidence="1">Uncharacterized protein</fullName>
    </submittedName>
</protein>
<keyword evidence="2" id="KW-1185">Reference proteome</keyword>
<dbReference type="EMBL" id="AOMD01000018">
    <property type="protein sequence ID" value="EMA45492.1"/>
    <property type="molecule type" value="Genomic_DNA"/>
</dbReference>
<accession>M0MIH1</accession>
<proteinExistence type="predicted"/>
<name>M0MIH1_9EURY</name>
<sequence>MNISLDTDVKEEWQQYVDEHPDYRYVSHLVRAAVGKEIRGQYGGGGGASGDVAERLSDIESLLLDIQNGVDDVHDRMDAVESQLEGPSTDVTDLAGDVFECLPSEGMAGRTTQDVLSGEEHAVDEGTVLTGRISDIADHLDTDPIRVRQALQQLKEDTPLVDSQNIGGDESWFRVN</sequence>
<comment type="caution">
    <text evidence="1">The sequence shown here is derived from an EMBL/GenBank/DDBJ whole genome shotgun (WGS) entry which is preliminary data.</text>
</comment>
<organism evidence="1 2">
    <name type="scientific">Halococcus saccharolyticus DSM 5350</name>
    <dbReference type="NCBI Taxonomy" id="1227455"/>
    <lineage>
        <taxon>Archaea</taxon>
        <taxon>Methanobacteriati</taxon>
        <taxon>Methanobacteriota</taxon>
        <taxon>Stenosarchaea group</taxon>
        <taxon>Halobacteria</taxon>
        <taxon>Halobacteriales</taxon>
        <taxon>Halococcaceae</taxon>
        <taxon>Halococcus</taxon>
    </lineage>
</organism>
<gene>
    <name evidence="1" type="ORF">C449_07725</name>
</gene>
<evidence type="ECO:0000313" key="1">
    <source>
        <dbReference type="EMBL" id="EMA45492.1"/>
    </source>
</evidence>